<evidence type="ECO:0000313" key="4">
    <source>
        <dbReference type="RefSeq" id="XP_034108095.1"/>
    </source>
</evidence>
<evidence type="ECO:0000313" key="3">
    <source>
        <dbReference type="Proteomes" id="UP000515160"/>
    </source>
</evidence>
<dbReference type="Gene3D" id="3.30.460.10">
    <property type="entry name" value="Beta Polymerase, domain 2"/>
    <property type="match status" value="1"/>
</dbReference>
<dbReference type="RefSeq" id="XP_034108095.1">
    <property type="nucleotide sequence ID" value="XM_034252204.2"/>
</dbReference>
<feature type="domain" description="Monkey King protein C-terminal" evidence="2">
    <location>
        <begin position="488"/>
        <end position="661"/>
    </location>
</feature>
<dbReference type="InterPro" id="IPR056628">
    <property type="entry name" value="Mkg_C"/>
</dbReference>
<evidence type="ECO:0000259" key="2">
    <source>
        <dbReference type="Pfam" id="PF23712"/>
    </source>
</evidence>
<evidence type="ECO:0000259" key="1">
    <source>
        <dbReference type="Pfam" id="PF22600"/>
    </source>
</evidence>
<dbReference type="GeneID" id="117570504"/>
<organism evidence="3 4">
    <name type="scientific">Drosophila albomicans</name>
    <name type="common">Fruit fly</name>
    <dbReference type="NCBI Taxonomy" id="7291"/>
    <lineage>
        <taxon>Eukaryota</taxon>
        <taxon>Metazoa</taxon>
        <taxon>Ecdysozoa</taxon>
        <taxon>Arthropoda</taxon>
        <taxon>Hexapoda</taxon>
        <taxon>Insecta</taxon>
        <taxon>Pterygota</taxon>
        <taxon>Neoptera</taxon>
        <taxon>Endopterygota</taxon>
        <taxon>Diptera</taxon>
        <taxon>Brachycera</taxon>
        <taxon>Muscomorpha</taxon>
        <taxon>Ephydroidea</taxon>
        <taxon>Drosophilidae</taxon>
        <taxon>Drosophila</taxon>
    </lineage>
</organism>
<dbReference type="Pfam" id="PF23712">
    <property type="entry name" value="Mkg_C"/>
    <property type="match status" value="1"/>
</dbReference>
<proteinExistence type="predicted"/>
<dbReference type="SUPFAM" id="SSF81631">
    <property type="entry name" value="PAP/OAS1 substrate-binding domain"/>
    <property type="match status" value="1"/>
</dbReference>
<accession>A0A6P8X9W2</accession>
<protein>
    <submittedName>
        <fullName evidence="4">Uncharacterized protein LOC117570504</fullName>
    </submittedName>
</protein>
<reference evidence="4" key="1">
    <citation type="submission" date="2025-08" db="UniProtKB">
        <authorList>
            <consortium name="RefSeq"/>
        </authorList>
    </citation>
    <scope>IDENTIFICATION</scope>
    <source>
        <strain evidence="4">15112-1751.03</strain>
        <tissue evidence="4">Whole Adult</tissue>
    </source>
</reference>
<dbReference type="GO" id="GO:0031123">
    <property type="term" value="P:RNA 3'-end processing"/>
    <property type="evidence" value="ECO:0007669"/>
    <property type="project" value="TreeGrafter"/>
</dbReference>
<dbReference type="GO" id="GO:0050265">
    <property type="term" value="F:RNA uridylyltransferase activity"/>
    <property type="evidence" value="ECO:0007669"/>
    <property type="project" value="TreeGrafter"/>
</dbReference>
<name>A0A6P8X9W2_DROAB</name>
<dbReference type="Pfam" id="PF22600">
    <property type="entry name" value="MTPAP-like_central"/>
    <property type="match status" value="1"/>
</dbReference>
<dbReference type="PANTHER" id="PTHR12271:SF138">
    <property type="entry name" value="GH05885P"/>
    <property type="match status" value="1"/>
</dbReference>
<dbReference type="OrthoDB" id="419694at2759"/>
<dbReference type="InterPro" id="IPR054708">
    <property type="entry name" value="MTPAP-like_central"/>
</dbReference>
<feature type="domain" description="Poly(A) RNA polymerase mitochondrial-like central palm" evidence="1">
    <location>
        <begin position="108"/>
        <end position="208"/>
    </location>
</feature>
<dbReference type="InterPro" id="IPR043519">
    <property type="entry name" value="NT_sf"/>
</dbReference>
<dbReference type="Proteomes" id="UP000515160">
    <property type="component" value="Chromosome X"/>
</dbReference>
<keyword evidence="3" id="KW-1185">Reference proteome</keyword>
<sequence>MTNNVESRQTKSNLPLGQDNAANCTVCDAPFKTLQECLAHELLKHPIMPLKKLPKCLDAVTKLHASEETQFERRLLEEFVVLSPPGQQLKTVLDFYAGNSALECFLEVRKYIENQLHGKVMVYPFGSFVMGLTLRDSDIDLYLKSIDGNSNSQLYEKTNSLLRNTGCFSDVIAKRNARVPIIRFKHVLSGLSVDISMSSPNGTHNSRFVAELLNRDVRLRELFLFVKIWAKKLLIIGKVMTSYCLMTLIIYQLQQQRHLPSIKKLQSGISVFDVGGINYAYNLERMPALPAFLTTFDLISGFFELYSHMDFEKKMLSPYLGHALDVEAAFTVPGNFPEYNAQVLAIETAMQERIKPFNVECDVFVQDPFELSRNVGQSISKTQLFYLNQCLAAANEACNDAKLKSTPPKFYDYLLFGLAEQLVKEHRLNTAKQCKQRPKKEVKTADAVAVEAKVDVASTTVLAAKTDESSSSSDDRKPTVADNSCMPLMHVYTLTPTNNDLKTLNSDLVSKDAKSINNIWATINVNAIRNILSDIYGLRMKESDANVTDELPLSMIWQISSTLDMWSARNFPRSTTQSFFAQQMQQTVEFRKTRPQNSSYVVNMRGRISLIIAEDYRELRLELQPMPGDLLGLQRNSPLTKFFKSLKNLLCNYNFKEKVISFQYEH</sequence>
<gene>
    <name evidence="4" type="primary">LOC117570504</name>
</gene>
<dbReference type="PANTHER" id="PTHR12271">
    <property type="entry name" value="POLY A POLYMERASE CID PAP -RELATED"/>
    <property type="match status" value="1"/>
</dbReference>
<dbReference type="SUPFAM" id="SSF81301">
    <property type="entry name" value="Nucleotidyltransferase"/>
    <property type="match status" value="1"/>
</dbReference>
<dbReference type="CDD" id="cd05402">
    <property type="entry name" value="NT_PAP_TUTase"/>
    <property type="match status" value="1"/>
</dbReference>
<dbReference type="Gene3D" id="1.10.1410.10">
    <property type="match status" value="1"/>
</dbReference>
<dbReference type="AlphaFoldDB" id="A0A6P8X9W2"/>